<dbReference type="SUPFAM" id="SSF88697">
    <property type="entry name" value="PUA domain-like"/>
    <property type="match status" value="1"/>
</dbReference>
<dbReference type="InterPro" id="IPR029028">
    <property type="entry name" value="Alpha/beta_knot_MTases"/>
</dbReference>
<dbReference type="EMBL" id="CP001727">
    <property type="protein sequence ID" value="ACV59005.1"/>
    <property type="molecule type" value="Genomic_DNA"/>
</dbReference>
<evidence type="ECO:0000256" key="3">
    <source>
        <dbReference type="ARBA" id="ARBA00012328"/>
    </source>
</evidence>
<dbReference type="PANTHER" id="PTHR30027">
    <property type="entry name" value="RIBOSOMAL RNA SMALL SUBUNIT METHYLTRANSFERASE E"/>
    <property type="match status" value="1"/>
</dbReference>
<dbReference type="HOGENOM" id="CLU_067442_3_0_9"/>
<dbReference type="GO" id="GO:0005737">
    <property type="term" value="C:cytoplasm"/>
    <property type="evidence" value="ECO:0007669"/>
    <property type="project" value="UniProtKB-SubCell"/>
</dbReference>
<keyword evidence="5 12" id="KW-0963">Cytoplasm</keyword>
<keyword evidence="6 12" id="KW-0698">rRNA processing</keyword>
<accession>C8WY43</accession>
<dbReference type="PIRSF" id="PIRSF015601">
    <property type="entry name" value="MTase_slr0722"/>
    <property type="match status" value="1"/>
</dbReference>
<dbReference type="GO" id="GO:0070475">
    <property type="term" value="P:rRNA base methylation"/>
    <property type="evidence" value="ECO:0007669"/>
    <property type="project" value="TreeGrafter"/>
</dbReference>
<evidence type="ECO:0000256" key="11">
    <source>
        <dbReference type="ARBA" id="ARBA00047944"/>
    </source>
</evidence>
<organism evidence="14 15">
    <name type="scientific">Alicyclobacillus acidocaldarius subsp. acidocaldarius (strain ATCC 27009 / DSM 446 / BCRC 14685 / JCM 5260 / KCTC 1825 / NBRC 15652 / NCIMB 11725 / NRRL B-14509 / 104-IA)</name>
    <name type="common">Bacillus acidocaldarius</name>
    <dbReference type="NCBI Taxonomy" id="521098"/>
    <lineage>
        <taxon>Bacteria</taxon>
        <taxon>Bacillati</taxon>
        <taxon>Bacillota</taxon>
        <taxon>Bacilli</taxon>
        <taxon>Bacillales</taxon>
        <taxon>Alicyclobacillaceae</taxon>
        <taxon>Alicyclobacillus</taxon>
    </lineage>
</organism>
<evidence type="ECO:0000256" key="9">
    <source>
        <dbReference type="ARBA" id="ARBA00022691"/>
    </source>
</evidence>
<dbReference type="PANTHER" id="PTHR30027:SF3">
    <property type="entry name" value="16S RRNA (URACIL(1498)-N(3))-METHYLTRANSFERASE"/>
    <property type="match status" value="1"/>
</dbReference>
<dbReference type="EC" id="2.1.1.193" evidence="3 12"/>
<dbReference type="InterPro" id="IPR006700">
    <property type="entry name" value="RsmE"/>
</dbReference>
<evidence type="ECO:0000256" key="12">
    <source>
        <dbReference type="PIRNR" id="PIRNR015601"/>
    </source>
</evidence>
<comment type="subcellular location">
    <subcellularLocation>
        <location evidence="1 12">Cytoplasm</location>
    </subcellularLocation>
</comment>
<dbReference type="Proteomes" id="UP000001917">
    <property type="component" value="Chromosome"/>
</dbReference>
<evidence type="ECO:0000256" key="8">
    <source>
        <dbReference type="ARBA" id="ARBA00022679"/>
    </source>
</evidence>
<evidence type="ECO:0000256" key="10">
    <source>
        <dbReference type="ARBA" id="ARBA00025699"/>
    </source>
</evidence>
<evidence type="ECO:0000256" key="5">
    <source>
        <dbReference type="ARBA" id="ARBA00022490"/>
    </source>
</evidence>
<keyword evidence="15" id="KW-1185">Reference proteome</keyword>
<dbReference type="InterPro" id="IPR029026">
    <property type="entry name" value="tRNA_m1G_MTases_N"/>
</dbReference>
<comment type="catalytic activity">
    <reaction evidence="11 12">
        <text>uridine(1498) in 16S rRNA + S-adenosyl-L-methionine = N(3)-methyluridine(1498) in 16S rRNA + S-adenosyl-L-homocysteine + H(+)</text>
        <dbReference type="Rhea" id="RHEA:42920"/>
        <dbReference type="Rhea" id="RHEA-COMP:10283"/>
        <dbReference type="Rhea" id="RHEA-COMP:10284"/>
        <dbReference type="ChEBI" id="CHEBI:15378"/>
        <dbReference type="ChEBI" id="CHEBI:57856"/>
        <dbReference type="ChEBI" id="CHEBI:59789"/>
        <dbReference type="ChEBI" id="CHEBI:65315"/>
        <dbReference type="ChEBI" id="CHEBI:74502"/>
        <dbReference type="EC" id="2.1.1.193"/>
    </reaction>
</comment>
<protein>
    <recommendedName>
        <fullName evidence="4 12">Ribosomal RNA small subunit methyltransferase E</fullName>
        <ecNumber evidence="3 12">2.1.1.193</ecNumber>
    </recommendedName>
</protein>
<dbReference type="InterPro" id="IPR046886">
    <property type="entry name" value="RsmE_MTase_dom"/>
</dbReference>
<comment type="function">
    <text evidence="10 12">Specifically methylates the N3 position of the uracil ring of uridine 1498 (m3U1498) in 16S rRNA. Acts on the fully assembled 30S ribosomal subunit.</text>
</comment>
<dbReference type="Gene3D" id="3.40.1280.10">
    <property type="match status" value="1"/>
</dbReference>
<proteinExistence type="inferred from homology"/>
<dbReference type="Pfam" id="PF04452">
    <property type="entry name" value="Methyltrans_RNA"/>
    <property type="match status" value="1"/>
</dbReference>
<evidence type="ECO:0000313" key="14">
    <source>
        <dbReference type="EMBL" id="ACV59005.1"/>
    </source>
</evidence>
<dbReference type="CDD" id="cd18084">
    <property type="entry name" value="RsmE-like"/>
    <property type="match status" value="1"/>
</dbReference>
<keyword evidence="7 12" id="KW-0489">Methyltransferase</keyword>
<dbReference type="eggNOG" id="COG1385">
    <property type="taxonomic scope" value="Bacteria"/>
</dbReference>
<evidence type="ECO:0000256" key="7">
    <source>
        <dbReference type="ARBA" id="ARBA00022603"/>
    </source>
</evidence>
<evidence type="ECO:0000259" key="13">
    <source>
        <dbReference type="Pfam" id="PF04452"/>
    </source>
</evidence>
<dbReference type="GO" id="GO:0070042">
    <property type="term" value="F:rRNA (uridine-N3-)-methyltransferase activity"/>
    <property type="evidence" value="ECO:0007669"/>
    <property type="project" value="TreeGrafter"/>
</dbReference>
<dbReference type="InterPro" id="IPR015947">
    <property type="entry name" value="PUA-like_sf"/>
</dbReference>
<name>C8WY43_ALIAD</name>
<evidence type="ECO:0000256" key="4">
    <source>
        <dbReference type="ARBA" id="ARBA00013673"/>
    </source>
</evidence>
<dbReference type="KEGG" id="aac:Aaci_1993"/>
<evidence type="ECO:0000256" key="1">
    <source>
        <dbReference type="ARBA" id="ARBA00004496"/>
    </source>
</evidence>
<sequence>MLPRLFLDVHVDEGARVWVGGEDGHHFSRVLRARPGEVLVASAANGPFWAEIAEVRPGEICVHLRERAPSNEPKQRFVLVQGLAKGEKMDTILQKCTEVGAWGFVVFEAERSVVRLSGAAKVEQKLARWRKVVREAAMQAQRDVVPFVAWAPSFAASLVALTEHGVDHVLVLDEEERANGILSAIRANEAGSRTAVVVGPEGGLGHGERRMAKQDARCQTVTLGPRILRTETAGAVALAIALAEWGDMGG</sequence>
<evidence type="ECO:0000256" key="2">
    <source>
        <dbReference type="ARBA" id="ARBA00005528"/>
    </source>
</evidence>
<keyword evidence="9 12" id="KW-0949">S-adenosyl-L-methionine</keyword>
<reference evidence="15" key="1">
    <citation type="submission" date="2009-09" db="EMBL/GenBank/DDBJ databases">
        <title>The complete chromosome of Alicyclobacillus acidocaldarius subsp. acidocaldarius DSM 446.</title>
        <authorList>
            <consortium name="US DOE Joint Genome Institute (JGI-PGF)"/>
            <person name="Lucas S."/>
            <person name="Copeland A."/>
            <person name="Lapidus A."/>
            <person name="Glavina del Rio T."/>
            <person name="Dalin E."/>
            <person name="Tice H."/>
            <person name="Bruce D."/>
            <person name="Goodwin L."/>
            <person name="Pitluck S."/>
            <person name="Kyrpides N."/>
            <person name="Mavromatis K."/>
            <person name="Ivanova N."/>
            <person name="Ovchinnikova G."/>
            <person name="Chertkov O."/>
            <person name="Sims D."/>
            <person name="Brettin T."/>
            <person name="Detter J.C."/>
            <person name="Han C."/>
            <person name="Larimer F."/>
            <person name="Land M."/>
            <person name="Hauser L."/>
            <person name="Markowitz V."/>
            <person name="Cheng J.-F."/>
            <person name="Hugenholtz P."/>
            <person name="Woyke T."/>
            <person name="Wu D."/>
            <person name="Pukall R."/>
            <person name="Klenk H.-P."/>
            <person name="Eisen J.A."/>
        </authorList>
    </citation>
    <scope>NUCLEOTIDE SEQUENCE [LARGE SCALE GENOMIC DNA]</scope>
    <source>
        <strain evidence="15">ATCC 27009 / DSM 446 / BCRC 14685 / JCM 5260 / KCTC 1825 / NBRC 15652 / NCIMB 11725 / NRRL B-14509 / 104-IA</strain>
    </source>
</reference>
<evidence type="ECO:0000313" key="15">
    <source>
        <dbReference type="Proteomes" id="UP000001917"/>
    </source>
</evidence>
<evidence type="ECO:0000256" key="6">
    <source>
        <dbReference type="ARBA" id="ARBA00022552"/>
    </source>
</evidence>
<comment type="similarity">
    <text evidence="2 12">Belongs to the RNA methyltransferase RsmE family.</text>
</comment>
<dbReference type="SUPFAM" id="SSF75217">
    <property type="entry name" value="alpha/beta knot"/>
    <property type="match status" value="1"/>
</dbReference>
<keyword evidence="8 12" id="KW-0808">Transferase</keyword>
<dbReference type="STRING" id="521098.Aaci_1993"/>
<dbReference type="NCBIfam" id="TIGR00046">
    <property type="entry name" value="RsmE family RNA methyltransferase"/>
    <property type="match status" value="1"/>
</dbReference>
<reference evidence="14 15" key="2">
    <citation type="journal article" date="2010" name="Stand. Genomic Sci.">
        <title>Complete genome sequence of Alicyclobacillus acidocaldarius type strain (104-IA).</title>
        <authorList>
            <person name="Mavromatis K."/>
            <person name="Sikorski J."/>
            <person name="Lapidus A."/>
            <person name="Glavina Del Rio T."/>
            <person name="Copeland A."/>
            <person name="Tice H."/>
            <person name="Cheng J.F."/>
            <person name="Lucas S."/>
            <person name="Chen F."/>
            <person name="Nolan M."/>
            <person name="Bruce D."/>
            <person name="Goodwin L."/>
            <person name="Pitluck S."/>
            <person name="Ivanova N."/>
            <person name="Ovchinnikova G."/>
            <person name="Pati A."/>
            <person name="Chen A."/>
            <person name="Palaniappan K."/>
            <person name="Land M."/>
            <person name="Hauser L."/>
            <person name="Chang Y.J."/>
            <person name="Jeffries C.D."/>
            <person name="Chain P."/>
            <person name="Meincke L."/>
            <person name="Sims D."/>
            <person name="Chertkov O."/>
            <person name="Han C."/>
            <person name="Brettin T."/>
            <person name="Detter J.C."/>
            <person name="Wahrenburg C."/>
            <person name="Rohde M."/>
            <person name="Pukall R."/>
            <person name="Goker M."/>
            <person name="Bristow J."/>
            <person name="Eisen J.A."/>
            <person name="Markowitz V."/>
            <person name="Hugenholtz P."/>
            <person name="Klenk H.P."/>
            <person name="Kyrpides N.C."/>
        </authorList>
    </citation>
    <scope>NUCLEOTIDE SEQUENCE [LARGE SCALE GENOMIC DNA]</scope>
    <source>
        <strain evidence="15">ATCC 27009 / DSM 446 / BCRC 14685 / JCM 5260 / KCTC 1825 / NBRC 15652 / NCIMB 11725 / NRRL B-14509 / 104-IA</strain>
    </source>
</reference>
<dbReference type="RefSeq" id="WP_012811278.1">
    <property type="nucleotide sequence ID" value="NC_013205.1"/>
</dbReference>
<gene>
    <name evidence="14" type="ordered locus">Aaci_1993</name>
</gene>
<dbReference type="AlphaFoldDB" id="C8WY43"/>
<feature type="domain" description="Ribosomal RNA small subunit methyltransferase E methyltransferase" evidence="13">
    <location>
        <begin position="73"/>
        <end position="240"/>
    </location>
</feature>